<dbReference type="InterPro" id="IPR029039">
    <property type="entry name" value="Flavoprotein-like_sf"/>
</dbReference>
<reference evidence="4 5" key="1">
    <citation type="submission" date="2021-01" db="EMBL/GenBank/DDBJ databases">
        <title>Entomomonas sp. F2A isolated from a house cricket (Acheta domesticus).</title>
        <authorList>
            <person name="Spergser J."/>
            <person name="Busse H.-J."/>
        </authorList>
    </citation>
    <scope>NUCLEOTIDE SEQUENCE [LARGE SCALE GENOMIC DNA]</scope>
    <source>
        <strain evidence="4 5">F2A</strain>
    </source>
</reference>
<comment type="cofactor">
    <cofactor evidence="1">
        <name>FMN</name>
        <dbReference type="ChEBI" id="CHEBI:58210"/>
    </cofactor>
</comment>
<dbReference type="InterPro" id="IPR005025">
    <property type="entry name" value="FMN_Rdtase-like_dom"/>
</dbReference>
<evidence type="ECO:0000256" key="1">
    <source>
        <dbReference type="ARBA" id="ARBA00001917"/>
    </source>
</evidence>
<keyword evidence="5" id="KW-1185">Reference proteome</keyword>
<dbReference type="GO" id="GO:0010181">
    <property type="term" value="F:FMN binding"/>
    <property type="evidence" value="ECO:0007669"/>
    <property type="project" value="TreeGrafter"/>
</dbReference>
<dbReference type="SUPFAM" id="SSF52218">
    <property type="entry name" value="Flavoproteins"/>
    <property type="match status" value="1"/>
</dbReference>
<keyword evidence="2" id="KW-0288">FMN</keyword>
<gene>
    <name evidence="4" type="ORF">JHT90_11155</name>
</gene>
<evidence type="ECO:0000313" key="5">
    <source>
        <dbReference type="Proteomes" id="UP000595278"/>
    </source>
</evidence>
<dbReference type="Gene3D" id="3.40.50.360">
    <property type="match status" value="1"/>
</dbReference>
<dbReference type="KEGG" id="eaz:JHT90_11155"/>
<dbReference type="GO" id="GO:0016655">
    <property type="term" value="F:oxidoreductase activity, acting on NAD(P)H, quinone or similar compound as acceptor"/>
    <property type="evidence" value="ECO:0007669"/>
    <property type="project" value="UniProtKB-ARBA"/>
</dbReference>
<dbReference type="Proteomes" id="UP000595278">
    <property type="component" value="Chromosome"/>
</dbReference>
<dbReference type="PANTHER" id="PTHR30543">
    <property type="entry name" value="CHROMATE REDUCTASE"/>
    <property type="match status" value="1"/>
</dbReference>
<organism evidence="4 5">
    <name type="scientific">Entomomonas asaccharolytica</name>
    <dbReference type="NCBI Taxonomy" id="2785331"/>
    <lineage>
        <taxon>Bacteria</taxon>
        <taxon>Pseudomonadati</taxon>
        <taxon>Pseudomonadota</taxon>
        <taxon>Gammaproteobacteria</taxon>
        <taxon>Pseudomonadales</taxon>
        <taxon>Pseudomonadaceae</taxon>
        <taxon>Entomomonas</taxon>
    </lineage>
</organism>
<dbReference type="RefSeq" id="WP_201090964.1">
    <property type="nucleotide sequence ID" value="NZ_CP067393.1"/>
</dbReference>
<dbReference type="InterPro" id="IPR050712">
    <property type="entry name" value="NAD(P)H-dep_reductase"/>
</dbReference>
<dbReference type="AlphaFoldDB" id="A0A974NDV2"/>
<feature type="domain" description="NADPH-dependent FMN reductase-like" evidence="3">
    <location>
        <begin position="6"/>
        <end position="151"/>
    </location>
</feature>
<name>A0A974NDV2_9GAMM</name>
<proteinExistence type="predicted"/>
<protein>
    <submittedName>
        <fullName evidence="4">NAD(P)H-dependent oxidoreductase</fullName>
    </submittedName>
</protein>
<evidence type="ECO:0000256" key="2">
    <source>
        <dbReference type="ARBA" id="ARBA00022643"/>
    </source>
</evidence>
<dbReference type="GO" id="GO:0005829">
    <property type="term" value="C:cytosol"/>
    <property type="evidence" value="ECO:0007669"/>
    <property type="project" value="TreeGrafter"/>
</dbReference>
<dbReference type="Pfam" id="PF03358">
    <property type="entry name" value="FMN_red"/>
    <property type="match status" value="1"/>
</dbReference>
<dbReference type="PANTHER" id="PTHR30543:SF21">
    <property type="entry name" value="NAD(P)H-DEPENDENT FMN REDUCTASE LOT6"/>
    <property type="match status" value="1"/>
</dbReference>
<evidence type="ECO:0000259" key="3">
    <source>
        <dbReference type="Pfam" id="PF03358"/>
    </source>
</evidence>
<evidence type="ECO:0000313" key="4">
    <source>
        <dbReference type="EMBL" id="QQP84945.1"/>
    </source>
</evidence>
<sequence length="188" mass="20906">MTTTYKVSVLVGSLRKGSYNRKLAEAMIKMAPPTLSLEIVEIGELPFYNEDIDNEAPPASYTSFREKIRASDAILIVSPEYNRSVPAVLKNALDVGSRPYGKSVWNEKPTAVITASTGAIGGFGANHHIRQSLVFLNMPCMQQPETYLGNIADAFDEAGNLNERTHNFVKNIVECYDKWVRRLLDLPL</sequence>
<keyword evidence="2" id="KW-0285">Flavoprotein</keyword>
<accession>A0A974NDV2</accession>
<dbReference type="EMBL" id="CP067393">
    <property type="protein sequence ID" value="QQP84945.1"/>
    <property type="molecule type" value="Genomic_DNA"/>
</dbReference>